<dbReference type="EMBL" id="CAEZXV010000013">
    <property type="protein sequence ID" value="CAB4694915.1"/>
    <property type="molecule type" value="Genomic_DNA"/>
</dbReference>
<dbReference type="InterPro" id="IPR012337">
    <property type="entry name" value="RNaseH-like_sf"/>
</dbReference>
<dbReference type="Gene3D" id="3.30.420.10">
    <property type="entry name" value="Ribonuclease H-like superfamily/Ribonuclease H"/>
    <property type="match status" value="1"/>
</dbReference>
<organism evidence="2">
    <name type="scientific">freshwater metagenome</name>
    <dbReference type="NCBI Taxonomy" id="449393"/>
    <lineage>
        <taxon>unclassified sequences</taxon>
        <taxon>metagenomes</taxon>
        <taxon>ecological metagenomes</taxon>
    </lineage>
</organism>
<proteinExistence type="predicted"/>
<dbReference type="GO" id="GO:0005829">
    <property type="term" value="C:cytosol"/>
    <property type="evidence" value="ECO:0007669"/>
    <property type="project" value="TreeGrafter"/>
</dbReference>
<name>A0A6J6PDW1_9ZZZZ</name>
<dbReference type="NCBIfam" id="TIGR00573">
    <property type="entry name" value="dnaq"/>
    <property type="match status" value="1"/>
</dbReference>
<dbReference type="GO" id="GO:0003677">
    <property type="term" value="F:DNA binding"/>
    <property type="evidence" value="ECO:0007669"/>
    <property type="project" value="InterPro"/>
</dbReference>
<dbReference type="GO" id="GO:0003887">
    <property type="term" value="F:DNA-directed DNA polymerase activity"/>
    <property type="evidence" value="ECO:0007669"/>
    <property type="project" value="InterPro"/>
</dbReference>
<dbReference type="GO" id="GO:0008408">
    <property type="term" value="F:3'-5' exonuclease activity"/>
    <property type="evidence" value="ECO:0007669"/>
    <property type="project" value="TreeGrafter"/>
</dbReference>
<protein>
    <submittedName>
        <fullName evidence="2">Unannotated protein</fullName>
    </submittedName>
</protein>
<accession>A0A6J6PDW1</accession>
<evidence type="ECO:0000259" key="1">
    <source>
        <dbReference type="SMART" id="SM00479"/>
    </source>
</evidence>
<dbReference type="InterPro" id="IPR013520">
    <property type="entry name" value="Ribonucl_H"/>
</dbReference>
<dbReference type="SUPFAM" id="SSF53098">
    <property type="entry name" value="Ribonuclease H-like"/>
    <property type="match status" value="1"/>
</dbReference>
<feature type="domain" description="Exonuclease" evidence="1">
    <location>
        <begin position="48"/>
        <end position="223"/>
    </location>
</feature>
<dbReference type="CDD" id="cd06127">
    <property type="entry name" value="DEDDh"/>
    <property type="match status" value="1"/>
</dbReference>
<sequence>MSDPCHTLLLMADPDSKLSKIPSSGFGPPSDNWQPGFSEIGIQLNEVTFVVLDLETTGASPQQGCAITEIGAVAVRGGEVLGEFSTFVNPQTPLPSYITNLTGITDQMLEGAPLISEVFADFIDFLERFSDSGNLHLVAHNAPFDIGFLKAAARESAKPWPKYEVIDTVRLARLVIERSEILNYKLGTLSEFFQTQTLPNHRALDDVKTTVEVLHRLIERLAGYEVFTVQDLKQFLKRLPERKFKP</sequence>
<dbReference type="InterPro" id="IPR036397">
    <property type="entry name" value="RNaseH_sf"/>
</dbReference>
<dbReference type="Pfam" id="PF00929">
    <property type="entry name" value="RNase_T"/>
    <property type="match status" value="1"/>
</dbReference>
<dbReference type="SMART" id="SM00479">
    <property type="entry name" value="EXOIII"/>
    <property type="match status" value="1"/>
</dbReference>
<dbReference type="PANTHER" id="PTHR30231:SF41">
    <property type="entry name" value="DNA POLYMERASE III SUBUNIT EPSILON"/>
    <property type="match status" value="1"/>
</dbReference>
<gene>
    <name evidence="2" type="ORF">UFOPK2598_00261</name>
</gene>
<evidence type="ECO:0000313" key="2">
    <source>
        <dbReference type="EMBL" id="CAB4694915.1"/>
    </source>
</evidence>
<dbReference type="PANTHER" id="PTHR30231">
    <property type="entry name" value="DNA POLYMERASE III SUBUNIT EPSILON"/>
    <property type="match status" value="1"/>
</dbReference>
<dbReference type="GO" id="GO:0045004">
    <property type="term" value="P:DNA replication proofreading"/>
    <property type="evidence" value="ECO:0007669"/>
    <property type="project" value="TreeGrafter"/>
</dbReference>
<dbReference type="FunFam" id="3.30.420.10:FF:000045">
    <property type="entry name" value="3'-5' exonuclease DinG"/>
    <property type="match status" value="1"/>
</dbReference>
<dbReference type="AlphaFoldDB" id="A0A6J6PDW1"/>
<dbReference type="InterPro" id="IPR006054">
    <property type="entry name" value="DnaQ"/>
</dbReference>
<reference evidence="2" key="1">
    <citation type="submission" date="2020-05" db="EMBL/GenBank/DDBJ databases">
        <authorList>
            <person name="Chiriac C."/>
            <person name="Salcher M."/>
            <person name="Ghai R."/>
            <person name="Kavagutti S V."/>
        </authorList>
    </citation>
    <scope>NUCLEOTIDE SEQUENCE</scope>
</reference>